<organism evidence="1 2">
    <name type="scientific">Halocaridina rubra</name>
    <name type="common">Hawaiian red shrimp</name>
    <dbReference type="NCBI Taxonomy" id="373956"/>
    <lineage>
        <taxon>Eukaryota</taxon>
        <taxon>Metazoa</taxon>
        <taxon>Ecdysozoa</taxon>
        <taxon>Arthropoda</taxon>
        <taxon>Crustacea</taxon>
        <taxon>Multicrustacea</taxon>
        <taxon>Malacostraca</taxon>
        <taxon>Eumalacostraca</taxon>
        <taxon>Eucarida</taxon>
        <taxon>Decapoda</taxon>
        <taxon>Pleocyemata</taxon>
        <taxon>Caridea</taxon>
        <taxon>Atyoidea</taxon>
        <taxon>Atyidae</taxon>
        <taxon>Halocaridina</taxon>
    </lineage>
</organism>
<gene>
    <name evidence="1" type="ORF">SK128_021546</name>
</gene>
<protein>
    <submittedName>
        <fullName evidence="1">Uncharacterized protein</fullName>
    </submittedName>
</protein>
<dbReference type="Proteomes" id="UP001381693">
    <property type="component" value="Unassembled WGS sequence"/>
</dbReference>
<evidence type="ECO:0000313" key="1">
    <source>
        <dbReference type="EMBL" id="KAK7014722.1"/>
    </source>
</evidence>
<dbReference type="EMBL" id="JAXCGZ010023269">
    <property type="protein sequence ID" value="KAK7014722.1"/>
    <property type="molecule type" value="Genomic_DNA"/>
</dbReference>
<comment type="caution">
    <text evidence="1">The sequence shown here is derived from an EMBL/GenBank/DDBJ whole genome shotgun (WGS) entry which is preliminary data.</text>
</comment>
<name>A0AAN8WGM3_HALRR</name>
<evidence type="ECO:0000313" key="2">
    <source>
        <dbReference type="Proteomes" id="UP001381693"/>
    </source>
</evidence>
<sequence length="75" mass="8279">MESEGISPHCNHFTLPTSWTPQDYTAKQRIVVIAVFGKSTVDTGGCKAATLELMVGRKIFNRDVSHPISIDNETM</sequence>
<dbReference type="AlphaFoldDB" id="A0AAN8WGM3"/>
<reference evidence="1 2" key="1">
    <citation type="submission" date="2023-11" db="EMBL/GenBank/DDBJ databases">
        <title>Halocaridina rubra genome assembly.</title>
        <authorList>
            <person name="Smith C."/>
        </authorList>
    </citation>
    <scope>NUCLEOTIDE SEQUENCE [LARGE SCALE GENOMIC DNA]</scope>
    <source>
        <strain evidence="1">EP-1</strain>
        <tissue evidence="1">Whole</tissue>
    </source>
</reference>
<proteinExistence type="predicted"/>
<accession>A0AAN8WGM3</accession>
<keyword evidence="2" id="KW-1185">Reference proteome</keyword>
<feature type="non-terminal residue" evidence="1">
    <location>
        <position position="75"/>
    </location>
</feature>